<name>A0AC35TGK6_9BILA</name>
<dbReference type="WBParaSite" id="RSKR_0000040750.1">
    <property type="protein sequence ID" value="RSKR_0000040750.1"/>
    <property type="gene ID" value="RSKR_0000040750"/>
</dbReference>
<reference evidence="2" key="1">
    <citation type="submission" date="2016-11" db="UniProtKB">
        <authorList>
            <consortium name="WormBaseParasite"/>
        </authorList>
    </citation>
    <scope>IDENTIFICATION</scope>
    <source>
        <strain evidence="2">KR3021</strain>
    </source>
</reference>
<protein>
    <submittedName>
        <fullName evidence="2">Activin_recp domain-containing protein</fullName>
    </submittedName>
</protein>
<proteinExistence type="predicted"/>
<evidence type="ECO:0000313" key="1">
    <source>
        <dbReference type="Proteomes" id="UP000095286"/>
    </source>
</evidence>
<evidence type="ECO:0000313" key="2">
    <source>
        <dbReference type="WBParaSite" id="RSKR_0000040750.1"/>
    </source>
</evidence>
<organism evidence="1 2">
    <name type="scientific">Rhabditophanes sp. KR3021</name>
    <dbReference type="NCBI Taxonomy" id="114890"/>
    <lineage>
        <taxon>Eukaryota</taxon>
        <taxon>Metazoa</taxon>
        <taxon>Ecdysozoa</taxon>
        <taxon>Nematoda</taxon>
        <taxon>Chromadorea</taxon>
        <taxon>Rhabditida</taxon>
        <taxon>Tylenchina</taxon>
        <taxon>Panagrolaimomorpha</taxon>
        <taxon>Strongyloidoidea</taxon>
        <taxon>Alloionematidae</taxon>
        <taxon>Rhabditophanes</taxon>
    </lineage>
</organism>
<sequence>LNLKRHHHTVFTIDCFDCTSDTINCNEGGCHGKYCIRTETSSLDTNRRIVIKGCTDVDEEVECVQSGFGAQWFSRCVCDYSLCNADKDYSLSANSTNNLQFINPFLFIILLLLCLNL</sequence>
<accession>A0AC35TGK6</accession>
<dbReference type="Proteomes" id="UP000095286">
    <property type="component" value="Unplaced"/>
</dbReference>